<proteinExistence type="predicted"/>
<dbReference type="SUPFAM" id="SSF53474">
    <property type="entry name" value="alpha/beta-Hydrolases"/>
    <property type="match status" value="1"/>
</dbReference>
<organism evidence="3 4">
    <name type="scientific">Amycolatopsis decaplanina DSM 44594</name>
    <dbReference type="NCBI Taxonomy" id="1284240"/>
    <lineage>
        <taxon>Bacteria</taxon>
        <taxon>Bacillati</taxon>
        <taxon>Actinomycetota</taxon>
        <taxon>Actinomycetes</taxon>
        <taxon>Pseudonocardiales</taxon>
        <taxon>Pseudonocardiaceae</taxon>
        <taxon>Amycolatopsis</taxon>
    </lineage>
</organism>
<dbReference type="AlphaFoldDB" id="M2YVP7"/>
<dbReference type="PATRIC" id="fig|1284240.4.peg.6246"/>
<protein>
    <submittedName>
        <fullName evidence="3">Alpha/beta hydrolase</fullName>
    </submittedName>
</protein>
<reference evidence="3 4" key="1">
    <citation type="journal article" date="2013" name="Genome Announc.">
        <title>Draft Genome Sequence of Amycolatopsis decaplanina Strain DSM 44594T.</title>
        <authorList>
            <person name="Kaur N."/>
            <person name="Kumar S."/>
            <person name="Bala M."/>
            <person name="Raghava G.P."/>
            <person name="Mayilraj S."/>
        </authorList>
    </citation>
    <scope>NUCLEOTIDE SEQUENCE [LARGE SCALE GENOMIC DNA]</scope>
    <source>
        <strain evidence="3 4">DSM 44594</strain>
    </source>
</reference>
<comment type="caution">
    <text evidence="3">The sequence shown here is derived from an EMBL/GenBank/DDBJ whole genome shotgun (WGS) entry which is preliminary data.</text>
</comment>
<feature type="compositionally biased region" description="Basic and acidic residues" evidence="1">
    <location>
        <begin position="7"/>
        <end position="18"/>
    </location>
</feature>
<dbReference type="PANTHER" id="PTHR43433:SF5">
    <property type="entry name" value="AB HYDROLASE-1 DOMAIN-CONTAINING PROTEIN"/>
    <property type="match status" value="1"/>
</dbReference>
<name>M2YVP7_9PSEU</name>
<feature type="domain" description="AB hydrolase-1" evidence="2">
    <location>
        <begin position="66"/>
        <end position="313"/>
    </location>
</feature>
<evidence type="ECO:0000313" key="3">
    <source>
        <dbReference type="EMBL" id="EME52773.1"/>
    </source>
</evidence>
<dbReference type="GO" id="GO:0046503">
    <property type="term" value="P:glycerolipid catabolic process"/>
    <property type="evidence" value="ECO:0007669"/>
    <property type="project" value="TreeGrafter"/>
</dbReference>
<dbReference type="PANTHER" id="PTHR43433">
    <property type="entry name" value="HYDROLASE, ALPHA/BETA FOLD FAMILY PROTEIN"/>
    <property type="match status" value="1"/>
</dbReference>
<keyword evidence="3" id="KW-0378">Hydrolase</keyword>
<keyword evidence="4" id="KW-1185">Reference proteome</keyword>
<dbReference type="InterPro" id="IPR000073">
    <property type="entry name" value="AB_hydrolase_1"/>
</dbReference>
<dbReference type="Proteomes" id="UP000054226">
    <property type="component" value="Unassembled WGS sequence"/>
</dbReference>
<dbReference type="EMBL" id="AOHO01000074">
    <property type="protein sequence ID" value="EME52773.1"/>
    <property type="molecule type" value="Genomic_DNA"/>
</dbReference>
<evidence type="ECO:0000313" key="4">
    <source>
        <dbReference type="Proteomes" id="UP000054226"/>
    </source>
</evidence>
<accession>M2YVP7</accession>
<dbReference type="Gene3D" id="3.40.50.1820">
    <property type="entry name" value="alpha/beta hydrolase"/>
    <property type="match status" value="1"/>
</dbReference>
<dbReference type="InterPro" id="IPR029058">
    <property type="entry name" value="AB_hydrolase_fold"/>
</dbReference>
<feature type="region of interest" description="Disordered" evidence="1">
    <location>
        <begin position="1"/>
        <end position="21"/>
    </location>
</feature>
<evidence type="ECO:0000256" key="1">
    <source>
        <dbReference type="SAM" id="MobiDB-lite"/>
    </source>
</evidence>
<dbReference type="InterPro" id="IPR050471">
    <property type="entry name" value="AB_hydrolase"/>
</dbReference>
<sequence length="333" mass="35086">MTAGRPEAARDLGREPASSEKVGMRATVSAFGWSYGGGFRQDQDMPRARVNGLELEYDTFGSPEDPPLVLVMGLGAQMVTWEVGFCELLAAGGLHVVRFDNRDIGLSSYLDDLPAPDLAALAAGDLTSAPYLLSDLAADVTGLFDALGFARAHVVGASMGGMIVQQLAIDSPGRLLSLTSIMSTTGDPSVGHPEPAALAGLTRPPAATREQAIEDCVEWFKLVGSPGHPTDVEFQRMKAARNYDRANHPAGALRQAAAVVASGDRTAKLREVHVPTLVIHGESDPLINVSGGKATAEAIPDAELLLFPGMGHDLPRQLWPAIADAIIAHTRKA</sequence>
<gene>
    <name evidence="3" type="ORF">H074_30662</name>
</gene>
<dbReference type="GO" id="GO:0004806">
    <property type="term" value="F:triacylglycerol lipase activity"/>
    <property type="evidence" value="ECO:0007669"/>
    <property type="project" value="TreeGrafter"/>
</dbReference>
<dbReference type="Pfam" id="PF00561">
    <property type="entry name" value="Abhydrolase_1"/>
    <property type="match status" value="1"/>
</dbReference>
<evidence type="ECO:0000259" key="2">
    <source>
        <dbReference type="Pfam" id="PF00561"/>
    </source>
</evidence>